<sequence>MSAASSESSTIKFIVGGWLVGTFGDLVLQGILLGQFGAYFALYKKDTPVLRSFVGVLFLATTLKSLQVALVFLLGITTGTLIPLHGCRITSWRTVILFFADFDAAMGYYAGSPFMRDNLLFVALIAFLVQMLFTQRLWIISRNVWIAGFIAMLFTFGLVCGLLGVVLTELFDPCLHQAPWIPIHLGMVFGGDFILCTTTSWFLLRHSKDALPQTAGMLHAIVRLTFQSAAPAALCALVNLLTYIGSVQTQCASNGWALASIAANQVLPKLYAVSAMWTLNARRRVRLSRTGNTSSSQEVISLSGGRHGGRRGTNVNVNNVELAGMGMGLSRKQTQTRTQNRDHGQAPTIQVHTQVHTHIDDDELTFAGAGPKAKRQMGSVMEECV</sequence>
<feature type="compositionally biased region" description="Polar residues" evidence="1">
    <location>
        <begin position="289"/>
        <end position="300"/>
    </location>
</feature>
<dbReference type="Proteomes" id="UP000613580">
    <property type="component" value="Unassembled WGS sequence"/>
</dbReference>
<feature type="region of interest" description="Disordered" evidence="1">
    <location>
        <begin position="288"/>
        <end position="313"/>
    </location>
</feature>
<organism evidence="4 5">
    <name type="scientific">Mycena chlorophos</name>
    <name type="common">Agaric fungus</name>
    <name type="synonym">Agaricus chlorophos</name>
    <dbReference type="NCBI Taxonomy" id="658473"/>
    <lineage>
        <taxon>Eukaryota</taxon>
        <taxon>Fungi</taxon>
        <taxon>Dikarya</taxon>
        <taxon>Basidiomycota</taxon>
        <taxon>Agaricomycotina</taxon>
        <taxon>Agaricomycetes</taxon>
        <taxon>Agaricomycetidae</taxon>
        <taxon>Agaricales</taxon>
        <taxon>Marasmiineae</taxon>
        <taxon>Mycenaceae</taxon>
        <taxon>Mycena</taxon>
    </lineage>
</organism>
<feature type="transmembrane region" description="Helical" evidence="2">
    <location>
        <begin position="12"/>
        <end position="33"/>
    </location>
</feature>
<dbReference type="PANTHER" id="PTHR40465:SF1">
    <property type="entry name" value="DUF6534 DOMAIN-CONTAINING PROTEIN"/>
    <property type="match status" value="1"/>
</dbReference>
<feature type="domain" description="DUF6534" evidence="3">
    <location>
        <begin position="192"/>
        <end position="284"/>
    </location>
</feature>
<reference evidence="4" key="1">
    <citation type="submission" date="2020-05" db="EMBL/GenBank/DDBJ databases">
        <title>Mycena genomes resolve the evolution of fungal bioluminescence.</title>
        <authorList>
            <person name="Tsai I.J."/>
        </authorList>
    </citation>
    <scope>NUCLEOTIDE SEQUENCE</scope>
    <source>
        <strain evidence="4">110903Hualien_Pintung</strain>
    </source>
</reference>
<feature type="transmembrane region" description="Helical" evidence="2">
    <location>
        <begin position="145"/>
        <end position="168"/>
    </location>
</feature>
<name>A0A8H6RW63_MYCCL</name>
<keyword evidence="5" id="KW-1185">Reference proteome</keyword>
<feature type="transmembrane region" description="Helical" evidence="2">
    <location>
        <begin position="224"/>
        <end position="244"/>
    </location>
</feature>
<gene>
    <name evidence="4" type="ORF">HMN09_01396600</name>
</gene>
<keyword evidence="2" id="KW-0472">Membrane</keyword>
<feature type="transmembrane region" description="Helical" evidence="2">
    <location>
        <begin position="94"/>
        <end position="112"/>
    </location>
</feature>
<dbReference type="Pfam" id="PF20152">
    <property type="entry name" value="DUF6534"/>
    <property type="match status" value="1"/>
</dbReference>
<feature type="transmembrane region" description="Helical" evidence="2">
    <location>
        <begin position="180"/>
        <end position="204"/>
    </location>
</feature>
<dbReference type="EMBL" id="JACAZE010000035">
    <property type="protein sequence ID" value="KAF7288439.1"/>
    <property type="molecule type" value="Genomic_DNA"/>
</dbReference>
<feature type="transmembrane region" description="Helical" evidence="2">
    <location>
        <begin position="256"/>
        <end position="279"/>
    </location>
</feature>
<accession>A0A8H6RW63</accession>
<dbReference type="OrthoDB" id="3268841at2759"/>
<evidence type="ECO:0000259" key="3">
    <source>
        <dbReference type="Pfam" id="PF20152"/>
    </source>
</evidence>
<evidence type="ECO:0000256" key="1">
    <source>
        <dbReference type="SAM" id="MobiDB-lite"/>
    </source>
</evidence>
<evidence type="ECO:0000313" key="4">
    <source>
        <dbReference type="EMBL" id="KAF7288439.1"/>
    </source>
</evidence>
<comment type="caution">
    <text evidence="4">The sequence shown here is derived from an EMBL/GenBank/DDBJ whole genome shotgun (WGS) entry which is preliminary data.</text>
</comment>
<dbReference type="AlphaFoldDB" id="A0A8H6RW63"/>
<dbReference type="PANTHER" id="PTHR40465">
    <property type="entry name" value="CHROMOSOME 1, WHOLE GENOME SHOTGUN SEQUENCE"/>
    <property type="match status" value="1"/>
</dbReference>
<feature type="transmembrane region" description="Helical" evidence="2">
    <location>
        <begin position="53"/>
        <end position="82"/>
    </location>
</feature>
<dbReference type="InterPro" id="IPR045339">
    <property type="entry name" value="DUF6534"/>
</dbReference>
<feature type="transmembrane region" description="Helical" evidence="2">
    <location>
        <begin position="118"/>
        <end position="138"/>
    </location>
</feature>
<protein>
    <recommendedName>
        <fullName evidence="3">DUF6534 domain-containing protein</fullName>
    </recommendedName>
</protein>
<evidence type="ECO:0000256" key="2">
    <source>
        <dbReference type="SAM" id="Phobius"/>
    </source>
</evidence>
<evidence type="ECO:0000313" key="5">
    <source>
        <dbReference type="Proteomes" id="UP000613580"/>
    </source>
</evidence>
<proteinExistence type="predicted"/>
<keyword evidence="2" id="KW-1133">Transmembrane helix</keyword>
<keyword evidence="2" id="KW-0812">Transmembrane</keyword>